<dbReference type="Proteomes" id="UP000003900">
    <property type="component" value="Unassembled WGS sequence"/>
</dbReference>
<keyword evidence="2" id="KW-1185">Reference proteome</keyword>
<accession>H3SGZ7</accession>
<evidence type="ECO:0000313" key="1">
    <source>
        <dbReference type="EMBL" id="EHQ61615.1"/>
    </source>
</evidence>
<protein>
    <submittedName>
        <fullName evidence="1">Uncharacterized protein</fullName>
    </submittedName>
</protein>
<organism evidence="1 2">
    <name type="scientific">Paenibacillus dendritiformis C454</name>
    <dbReference type="NCBI Taxonomy" id="1131935"/>
    <lineage>
        <taxon>Bacteria</taxon>
        <taxon>Bacillati</taxon>
        <taxon>Bacillota</taxon>
        <taxon>Bacilli</taxon>
        <taxon>Bacillales</taxon>
        <taxon>Paenibacillaceae</taxon>
        <taxon>Paenibacillus</taxon>
    </lineage>
</organism>
<gene>
    <name evidence="1" type="ORF">PDENDC454_14012</name>
</gene>
<dbReference type="STRING" id="1131935.PDENDC454_14012"/>
<proteinExistence type="predicted"/>
<dbReference type="EMBL" id="AHKH01000033">
    <property type="protein sequence ID" value="EHQ61615.1"/>
    <property type="molecule type" value="Genomic_DNA"/>
</dbReference>
<dbReference type="PATRIC" id="fig|1131935.3.peg.2900"/>
<name>H3SGZ7_9BACL</name>
<comment type="caution">
    <text evidence="1">The sequence shown here is derived from an EMBL/GenBank/DDBJ whole genome shotgun (WGS) entry which is preliminary data.</text>
</comment>
<sequence>MGVLAAGGDTQALREQEKGRMMERIGKRGDFDFIGEYVVHGSGDQRCKLVICKAVEYGMKMPWS</sequence>
<dbReference type="AlphaFoldDB" id="H3SGZ7"/>
<reference evidence="1 2" key="1">
    <citation type="journal article" date="2012" name="J. Bacteriol.">
        <title>Genome Sequence of the Pattern-Forming Social Bacterium Paenibacillus dendritiformis C454 Chiral Morphotype.</title>
        <authorList>
            <person name="Sirota-Madi A."/>
            <person name="Olender T."/>
            <person name="Helman Y."/>
            <person name="Brainis I."/>
            <person name="Finkelshtein A."/>
            <person name="Roth D."/>
            <person name="Hagai E."/>
            <person name="Leshkowitz D."/>
            <person name="Brodsky L."/>
            <person name="Galatenko V."/>
            <person name="Nikolaev V."/>
            <person name="Gutnick D.L."/>
            <person name="Lancet D."/>
            <person name="Ben-Jacob E."/>
        </authorList>
    </citation>
    <scope>NUCLEOTIDE SEQUENCE [LARGE SCALE GENOMIC DNA]</scope>
    <source>
        <strain evidence="1 2">C454</strain>
    </source>
</reference>
<evidence type="ECO:0000313" key="2">
    <source>
        <dbReference type="Proteomes" id="UP000003900"/>
    </source>
</evidence>